<accession>A0AA38L2F8</accession>
<protein>
    <submittedName>
        <fullName evidence="2">Uncharacterized protein</fullName>
    </submittedName>
</protein>
<gene>
    <name evidence="2" type="ORF">GGU10DRAFT_381325</name>
</gene>
<evidence type="ECO:0000256" key="1">
    <source>
        <dbReference type="SAM" id="MobiDB-lite"/>
    </source>
</evidence>
<dbReference type="AlphaFoldDB" id="A0AA38L2F8"/>
<name>A0AA38L2F8_9AGAR</name>
<reference evidence="2" key="1">
    <citation type="submission" date="2022-08" db="EMBL/GenBank/DDBJ databases">
        <authorList>
            <consortium name="DOE Joint Genome Institute"/>
            <person name="Min B."/>
            <person name="Riley R."/>
            <person name="Sierra-Patev S."/>
            <person name="Naranjo-Ortiz M."/>
            <person name="Looney B."/>
            <person name="Konkel Z."/>
            <person name="Slot J.C."/>
            <person name="Sakamoto Y."/>
            <person name="Steenwyk J.L."/>
            <person name="Rokas A."/>
            <person name="Carro J."/>
            <person name="Camarero S."/>
            <person name="Ferreira P."/>
            <person name="Molpeceres G."/>
            <person name="Ruiz-Duenas F.J."/>
            <person name="Serrano A."/>
            <person name="Henrissat B."/>
            <person name="Drula E."/>
            <person name="Hughes K.W."/>
            <person name="Mata J.L."/>
            <person name="Ishikawa N.K."/>
            <person name="Vargas-Isla R."/>
            <person name="Ushijima S."/>
            <person name="Smith C.A."/>
            <person name="Ahrendt S."/>
            <person name="Andreopoulos W."/>
            <person name="He G."/>
            <person name="Labutti K."/>
            <person name="Lipzen A."/>
            <person name="Ng V."/>
            <person name="Sandor L."/>
            <person name="Barry K."/>
            <person name="Martinez A.T."/>
            <person name="Xiao Y."/>
            <person name="Gibbons J.G."/>
            <person name="Terashima K."/>
            <person name="Hibbett D.S."/>
            <person name="Grigoriev I.V."/>
        </authorList>
    </citation>
    <scope>NUCLEOTIDE SEQUENCE</scope>
    <source>
        <strain evidence="2">TFB10291</strain>
    </source>
</reference>
<keyword evidence="3" id="KW-1185">Reference proteome</keyword>
<dbReference type="EMBL" id="MU793975">
    <property type="protein sequence ID" value="KAJ3780025.1"/>
    <property type="molecule type" value="Genomic_DNA"/>
</dbReference>
<comment type="caution">
    <text evidence="2">The sequence shown here is derived from an EMBL/GenBank/DDBJ whole genome shotgun (WGS) entry which is preliminary data.</text>
</comment>
<feature type="region of interest" description="Disordered" evidence="1">
    <location>
        <begin position="192"/>
        <end position="270"/>
    </location>
</feature>
<feature type="region of interest" description="Disordered" evidence="1">
    <location>
        <begin position="1"/>
        <end position="100"/>
    </location>
</feature>
<feature type="compositionally biased region" description="Low complexity" evidence="1">
    <location>
        <begin position="202"/>
        <end position="218"/>
    </location>
</feature>
<feature type="compositionally biased region" description="Polar residues" evidence="1">
    <location>
        <begin position="37"/>
        <end position="63"/>
    </location>
</feature>
<evidence type="ECO:0000313" key="2">
    <source>
        <dbReference type="EMBL" id="KAJ3780025.1"/>
    </source>
</evidence>
<evidence type="ECO:0000313" key="3">
    <source>
        <dbReference type="Proteomes" id="UP001163798"/>
    </source>
</evidence>
<organism evidence="2 3">
    <name type="scientific">Lentinula aff. detonsa</name>
    <dbReference type="NCBI Taxonomy" id="2804958"/>
    <lineage>
        <taxon>Eukaryota</taxon>
        <taxon>Fungi</taxon>
        <taxon>Dikarya</taxon>
        <taxon>Basidiomycota</taxon>
        <taxon>Agaricomycotina</taxon>
        <taxon>Agaricomycetes</taxon>
        <taxon>Agaricomycetidae</taxon>
        <taxon>Agaricales</taxon>
        <taxon>Marasmiineae</taxon>
        <taxon>Omphalotaceae</taxon>
        <taxon>Lentinula</taxon>
    </lineage>
</organism>
<feature type="compositionally biased region" description="Polar residues" evidence="1">
    <location>
        <begin position="9"/>
        <end position="18"/>
    </location>
</feature>
<proteinExistence type="predicted"/>
<dbReference type="Proteomes" id="UP001163798">
    <property type="component" value="Unassembled WGS sequence"/>
</dbReference>
<sequence length="499" mass="56052">MGTDDGDSDQNFMLTGSNPGLPGTPPEQQGLFDPEATPTQHRTQAGSSRVLRQQTQSSKSKPQATDAGKRVPRRTRATSKGLSETMSSDDNDPGDRNDAGALLEPLEKVFNQRLVAFERKFTEANSKFIQEMVESNNRLIADFKTTQSQAIETSVKTAVASGIGEGLAPLTESLKTIDKNQRMQTELLIRLASSLDRDRSSSRSSPRVSDSSPSNTPHHSSHNPDTPSSPLVGQQRYMDDEDGEDGCLGSGGSDDEVEEETKFRRNRKVTKTKKELILQENIRNWLNDLIGGQQYSLNVTVTAEEAANFETVFLQDPVAKPCTIDDFRYCVNGKPTSAWNKGAAFLFVDYVKQNRLMKIPNKKTYDLLRKGFMTRVRTLHGYYLKSKLPKDKRDENVKKGRKYGRKSTIFYQRRELLNSLDPLRKYLRYFDLLGIVGMSSDEEDEDVPSTPPKYKVTRPLWRGSDVENFFQWLDACHVLVRMPSDSPTGARYSQGAPLL</sequence>